<organism evidence="11 12">
    <name type="scientific">Streptomyces coryli</name>
    <dbReference type="NCBI Taxonomy" id="1128680"/>
    <lineage>
        <taxon>Bacteria</taxon>
        <taxon>Bacillati</taxon>
        <taxon>Actinomycetota</taxon>
        <taxon>Actinomycetes</taxon>
        <taxon>Kitasatosporales</taxon>
        <taxon>Streptomycetaceae</taxon>
        <taxon>Streptomyces</taxon>
    </lineage>
</organism>
<evidence type="ECO:0000256" key="4">
    <source>
        <dbReference type="ARBA" id="ARBA00022525"/>
    </source>
</evidence>
<evidence type="ECO:0000256" key="9">
    <source>
        <dbReference type="SAM" id="SignalP"/>
    </source>
</evidence>
<keyword evidence="9" id="KW-0732">Signal</keyword>
<comment type="similarity">
    <text evidence="2 8">Belongs to the protease inhibitor I16 (SSI) family.</text>
</comment>
<keyword evidence="4" id="KW-0964">Secreted</keyword>
<comment type="subcellular location">
    <subcellularLocation>
        <location evidence="1">Secreted</location>
    </subcellularLocation>
</comment>
<dbReference type="PROSITE" id="PS51257">
    <property type="entry name" value="PROKAR_LIPOPROTEIN"/>
    <property type="match status" value="1"/>
</dbReference>
<reference evidence="11 12" key="1">
    <citation type="submission" date="2020-02" db="EMBL/GenBank/DDBJ databases">
        <title>Whole-genome analyses of novel actinobacteria.</title>
        <authorList>
            <person name="Sahin N."/>
        </authorList>
    </citation>
    <scope>NUCLEOTIDE SEQUENCE [LARGE SCALE GENOMIC DNA]</scope>
    <source>
        <strain evidence="11 12">A7024</strain>
    </source>
</reference>
<proteinExistence type="inferred from homology"/>
<dbReference type="SUPFAM" id="SSF55399">
    <property type="entry name" value="Subtilisin inhibitor"/>
    <property type="match status" value="1"/>
</dbReference>
<dbReference type="InterPro" id="IPR000691">
    <property type="entry name" value="Prot_inh_I16_SSI"/>
</dbReference>
<sequence length="135" mass="14111">MASPLRRTAAVFAALAGCLLAAPAAPAQQPPAPAPEHGGLLLTVSGAGNTWIRGVLLNCPSGIGNHPAGPHACAALERAAGDPDRLAPEPRPCSREYDPVTATAYGTWQGRAVRWERTYANSCELDVRTGPVFRF</sequence>
<keyword evidence="6 8" id="KW-0722">Serine protease inhibitor</keyword>
<dbReference type="GO" id="GO:0005576">
    <property type="term" value="C:extracellular region"/>
    <property type="evidence" value="ECO:0007669"/>
    <property type="project" value="UniProtKB-SubCell"/>
</dbReference>
<accession>A0A6G4UBG4</accession>
<evidence type="ECO:0000259" key="10">
    <source>
        <dbReference type="Pfam" id="PF00720"/>
    </source>
</evidence>
<feature type="domain" description="Subtilisin inhibitor" evidence="10">
    <location>
        <begin position="41"/>
        <end position="121"/>
    </location>
</feature>
<keyword evidence="7" id="KW-1015">Disulfide bond</keyword>
<evidence type="ECO:0000313" key="11">
    <source>
        <dbReference type="EMBL" id="NGN68667.1"/>
    </source>
</evidence>
<comment type="caution">
    <text evidence="11">The sequence shown here is derived from an EMBL/GenBank/DDBJ whole genome shotgun (WGS) entry which is preliminary data.</text>
</comment>
<dbReference type="InterPro" id="IPR023549">
    <property type="entry name" value="Subtilisin_inhibitor"/>
</dbReference>
<feature type="signal peptide" evidence="9">
    <location>
        <begin position="1"/>
        <end position="27"/>
    </location>
</feature>
<feature type="chain" id="PRO_5026196177" evidence="9">
    <location>
        <begin position="28"/>
        <end position="135"/>
    </location>
</feature>
<dbReference type="Proteomes" id="UP000481583">
    <property type="component" value="Unassembled WGS sequence"/>
</dbReference>
<evidence type="ECO:0000256" key="8">
    <source>
        <dbReference type="RuleBase" id="RU003471"/>
    </source>
</evidence>
<dbReference type="GO" id="GO:0004867">
    <property type="term" value="F:serine-type endopeptidase inhibitor activity"/>
    <property type="evidence" value="ECO:0007669"/>
    <property type="project" value="UniProtKB-KW"/>
</dbReference>
<gene>
    <name evidence="11" type="ORF">G5C51_32850</name>
</gene>
<dbReference type="RefSeq" id="WP_165242827.1">
    <property type="nucleotide sequence ID" value="NZ_JAAKZV010000221.1"/>
</dbReference>
<evidence type="ECO:0000256" key="6">
    <source>
        <dbReference type="ARBA" id="ARBA00022900"/>
    </source>
</evidence>
<protein>
    <submittedName>
        <fullName evidence="11">Protease inhibitor</fullName>
    </submittedName>
</protein>
<dbReference type="Pfam" id="PF00720">
    <property type="entry name" value="SSI"/>
    <property type="match status" value="1"/>
</dbReference>
<dbReference type="InterPro" id="IPR036819">
    <property type="entry name" value="Subtilisin_inhibitor-like_sf"/>
</dbReference>
<dbReference type="PRINTS" id="PR00294">
    <property type="entry name" value="SSBTLNINHBTR"/>
</dbReference>
<evidence type="ECO:0000256" key="5">
    <source>
        <dbReference type="ARBA" id="ARBA00022690"/>
    </source>
</evidence>
<evidence type="ECO:0000256" key="1">
    <source>
        <dbReference type="ARBA" id="ARBA00004613"/>
    </source>
</evidence>
<keyword evidence="5 8" id="KW-0646">Protease inhibitor</keyword>
<evidence type="ECO:0000313" key="12">
    <source>
        <dbReference type="Proteomes" id="UP000481583"/>
    </source>
</evidence>
<name>A0A6G4UBG4_9ACTN</name>
<keyword evidence="12" id="KW-1185">Reference proteome</keyword>
<evidence type="ECO:0000256" key="7">
    <source>
        <dbReference type="ARBA" id="ARBA00023157"/>
    </source>
</evidence>
<dbReference type="EMBL" id="JAAKZV010000221">
    <property type="protein sequence ID" value="NGN68667.1"/>
    <property type="molecule type" value="Genomic_DNA"/>
</dbReference>
<dbReference type="AlphaFoldDB" id="A0A6G4UBG4"/>
<evidence type="ECO:0000256" key="3">
    <source>
        <dbReference type="ARBA" id="ARBA00011738"/>
    </source>
</evidence>
<dbReference type="Gene3D" id="3.30.350.10">
    <property type="entry name" value="Subtilisin inhibitor-like"/>
    <property type="match status" value="1"/>
</dbReference>
<comment type="subunit">
    <text evidence="3">Homodimer.</text>
</comment>
<evidence type="ECO:0000256" key="2">
    <source>
        <dbReference type="ARBA" id="ARBA00010472"/>
    </source>
</evidence>